<dbReference type="Gene3D" id="3.40.50.1820">
    <property type="entry name" value="alpha/beta hydrolase"/>
    <property type="match status" value="1"/>
</dbReference>
<feature type="compositionally biased region" description="Pro residues" evidence="1">
    <location>
        <begin position="16"/>
        <end position="26"/>
    </location>
</feature>
<dbReference type="PANTHER" id="PTHR43798">
    <property type="entry name" value="MONOACYLGLYCEROL LIPASE"/>
    <property type="match status" value="1"/>
</dbReference>
<dbReference type="InterPro" id="IPR029058">
    <property type="entry name" value="AB_hydrolase_fold"/>
</dbReference>
<evidence type="ECO:0000259" key="2">
    <source>
        <dbReference type="Pfam" id="PF12697"/>
    </source>
</evidence>
<dbReference type="EMBL" id="SDKK01000024">
    <property type="protein sequence ID" value="TYC53936.1"/>
    <property type="molecule type" value="Genomic_DNA"/>
</dbReference>
<dbReference type="Proteomes" id="UP000389128">
    <property type="component" value="Unassembled WGS sequence"/>
</dbReference>
<evidence type="ECO:0000313" key="3">
    <source>
        <dbReference type="EMBL" id="TYC53936.1"/>
    </source>
</evidence>
<feature type="domain" description="AB hydrolase-1" evidence="2">
    <location>
        <begin position="67"/>
        <end position="308"/>
    </location>
</feature>
<dbReference type="AlphaFoldDB" id="A0A6C2CJY4"/>
<comment type="caution">
    <text evidence="3">The sequence shown here is derived from an EMBL/GenBank/DDBJ whole genome shotgun (WGS) entry which is preliminary data.</text>
</comment>
<name>A0A6C2CJY4_9RHOO</name>
<dbReference type="PANTHER" id="PTHR43798:SF33">
    <property type="entry name" value="HYDROLASE, PUTATIVE (AFU_ORTHOLOGUE AFUA_2G14860)-RELATED"/>
    <property type="match status" value="1"/>
</dbReference>
<accession>A0A6C2CJY4</accession>
<dbReference type="GO" id="GO:0016787">
    <property type="term" value="F:hydrolase activity"/>
    <property type="evidence" value="ECO:0007669"/>
    <property type="project" value="UniProtKB-KW"/>
</dbReference>
<organism evidence="3 4">
    <name type="scientific">Zoogloea oleivorans</name>
    <dbReference type="NCBI Taxonomy" id="1552750"/>
    <lineage>
        <taxon>Bacteria</taxon>
        <taxon>Pseudomonadati</taxon>
        <taxon>Pseudomonadota</taxon>
        <taxon>Betaproteobacteria</taxon>
        <taxon>Rhodocyclales</taxon>
        <taxon>Zoogloeaceae</taxon>
        <taxon>Zoogloea</taxon>
    </lineage>
</organism>
<dbReference type="OrthoDB" id="8543939at2"/>
<dbReference type="Pfam" id="PF12697">
    <property type="entry name" value="Abhydrolase_6"/>
    <property type="match status" value="1"/>
</dbReference>
<dbReference type="InterPro" id="IPR050266">
    <property type="entry name" value="AB_hydrolase_sf"/>
</dbReference>
<dbReference type="RefSeq" id="WP_148580911.1">
    <property type="nucleotide sequence ID" value="NZ_JAVEUW010000007.1"/>
</dbReference>
<keyword evidence="4" id="KW-1185">Reference proteome</keyword>
<dbReference type="PRINTS" id="PR00111">
    <property type="entry name" value="ABHYDROLASE"/>
</dbReference>
<dbReference type="GO" id="GO:0016020">
    <property type="term" value="C:membrane"/>
    <property type="evidence" value="ECO:0007669"/>
    <property type="project" value="TreeGrafter"/>
</dbReference>
<keyword evidence="3" id="KW-0378">Hydrolase</keyword>
<evidence type="ECO:0000256" key="1">
    <source>
        <dbReference type="SAM" id="MobiDB-lite"/>
    </source>
</evidence>
<dbReference type="SUPFAM" id="SSF53474">
    <property type="entry name" value="alpha/beta-Hydrolases"/>
    <property type="match status" value="1"/>
</dbReference>
<evidence type="ECO:0000313" key="4">
    <source>
        <dbReference type="Proteomes" id="UP000389128"/>
    </source>
</evidence>
<feature type="region of interest" description="Disordered" evidence="1">
    <location>
        <begin position="16"/>
        <end position="37"/>
    </location>
</feature>
<reference evidence="3 4" key="1">
    <citation type="submission" date="2019-01" db="EMBL/GenBank/DDBJ databases">
        <title>Zoogloea oleivorans genome sequencing and assembly.</title>
        <authorList>
            <person name="Tancsics A."/>
            <person name="Farkas M."/>
            <person name="Kriszt B."/>
            <person name="Maroti G."/>
            <person name="Horvath B."/>
        </authorList>
    </citation>
    <scope>NUCLEOTIDE SEQUENCE [LARGE SCALE GENOMIC DNA]</scope>
    <source>
        <strain evidence="3 4">Buc</strain>
    </source>
</reference>
<dbReference type="InterPro" id="IPR000073">
    <property type="entry name" value="AB_hydrolase_1"/>
</dbReference>
<sequence length="318" mass="34882">MSLLAALRKFFAGAPEVPPAPAPAPSPATERPQFLEPRQRSVQCVGAHGLHRMAYTEWGDPHNERVLICVHGLTRNGRDFDDLARTMAPHYRVICPDVVGRGRSGWLAVKDDYQLPTYVADMITLIARLDVETVHWVGTSMGGLIGMLIASLPENPIRRLVLNDVGPVVTASSIRRIGQYVGTAPVFPSYDAAEAYIREVSAPFGHLSAAQWRHLSETSVKQVDGGWAMRYDPGIGEPFRKTPILMDVDLWSIYNAISCPALVLRGADSDLLLRETAEKMTVSGPKARLVEIPDVGHAPTLMEPAQIAPIHDFLLEGR</sequence>
<protein>
    <submittedName>
        <fullName evidence="3">Alpha/beta hydrolase</fullName>
    </submittedName>
</protein>
<gene>
    <name evidence="3" type="ORF">ETQ85_20305</name>
</gene>
<proteinExistence type="predicted"/>